<evidence type="ECO:0000313" key="4">
    <source>
        <dbReference type="EMBL" id="CEH12153.1"/>
    </source>
</evidence>
<name>A0A0P1B8N5_9BASI</name>
<dbReference type="PANTHER" id="PTHR33594">
    <property type="entry name" value="SUPERFAMILY HYDROLASE, PUTATIVE (AFU_ORTHOLOGUE AFUA_1G03035)-RELATED"/>
    <property type="match status" value="1"/>
</dbReference>
<dbReference type="InterPro" id="IPR003607">
    <property type="entry name" value="HD/PDEase_dom"/>
</dbReference>
<dbReference type="STRING" id="401625.A0A0P1B8N5"/>
<dbReference type="PANTHER" id="PTHR33594:SF1">
    <property type="entry name" value="HD_PDEASE DOMAIN-CONTAINING PROTEIN"/>
    <property type="match status" value="1"/>
</dbReference>
<keyword evidence="5" id="KW-1185">Reference proteome</keyword>
<feature type="domain" description="HD/PDEase" evidence="3">
    <location>
        <begin position="32"/>
        <end position="175"/>
    </location>
</feature>
<sequence>MAVEIEDRDLVGEMISAAEDLVKTHFAKLRVDPSHDWHHVHRVRQMSIWLSRCPSLPTEPDMITLELAALFHDMADAKYDPTASARTLLSPFLLRYPQILEEEQVNLIIRIVENVSWSKDQKRRAERQKREAAGLEETVEEGERRKWEESCSELACVSDADRLDAIGSMGILRVAAFSGAKDRPLHIPPANPAGDSVPPAEQGEGYNSSAIAHFHDKLLKIRGERLRTETAKQEAERRQMMMKSFLDELDLEWQIADQGAQLAIFEG</sequence>
<evidence type="ECO:0000259" key="3">
    <source>
        <dbReference type="SMART" id="SM00471"/>
    </source>
</evidence>
<dbReference type="EMBL" id="CCYA01000118">
    <property type="protein sequence ID" value="CEH12153.1"/>
    <property type="molecule type" value="Genomic_DNA"/>
</dbReference>
<keyword evidence="1" id="KW-0175">Coiled coil</keyword>
<organism evidence="4 5">
    <name type="scientific">Ceraceosorus bombacis</name>
    <dbReference type="NCBI Taxonomy" id="401625"/>
    <lineage>
        <taxon>Eukaryota</taxon>
        <taxon>Fungi</taxon>
        <taxon>Dikarya</taxon>
        <taxon>Basidiomycota</taxon>
        <taxon>Ustilaginomycotina</taxon>
        <taxon>Exobasidiomycetes</taxon>
        <taxon>Ceraceosorales</taxon>
        <taxon>Ceraceosoraceae</taxon>
        <taxon>Ceraceosorus</taxon>
    </lineage>
</organism>
<evidence type="ECO:0000313" key="5">
    <source>
        <dbReference type="Proteomes" id="UP000054845"/>
    </source>
</evidence>
<dbReference type="SUPFAM" id="SSF109604">
    <property type="entry name" value="HD-domain/PDEase-like"/>
    <property type="match status" value="1"/>
</dbReference>
<reference evidence="4 5" key="1">
    <citation type="submission" date="2014-09" db="EMBL/GenBank/DDBJ databases">
        <authorList>
            <person name="Magalhaes I.L.F."/>
            <person name="Oliveira U."/>
            <person name="Santos F.R."/>
            <person name="Vidigal T.H.D.A."/>
            <person name="Brescovit A.D."/>
            <person name="Santos A.J."/>
        </authorList>
    </citation>
    <scope>NUCLEOTIDE SEQUENCE [LARGE SCALE GENOMIC DNA]</scope>
</reference>
<dbReference type="CDD" id="cd00077">
    <property type="entry name" value="HDc"/>
    <property type="match status" value="1"/>
</dbReference>
<dbReference type="InterPro" id="IPR006674">
    <property type="entry name" value="HD_domain"/>
</dbReference>
<accession>A0A0P1B8N5</accession>
<dbReference type="Gene3D" id="1.10.3210.50">
    <property type="match status" value="1"/>
</dbReference>
<feature type="coiled-coil region" evidence="1">
    <location>
        <begin position="118"/>
        <end position="145"/>
    </location>
</feature>
<protein>
    <submittedName>
        <fullName evidence="4">HD/PDEase domain</fullName>
    </submittedName>
</protein>
<dbReference type="Proteomes" id="UP000054845">
    <property type="component" value="Unassembled WGS sequence"/>
</dbReference>
<dbReference type="SMART" id="SM00471">
    <property type="entry name" value="HDc"/>
    <property type="match status" value="1"/>
</dbReference>
<evidence type="ECO:0000256" key="1">
    <source>
        <dbReference type="SAM" id="Coils"/>
    </source>
</evidence>
<evidence type="ECO:0000256" key="2">
    <source>
        <dbReference type="SAM" id="MobiDB-lite"/>
    </source>
</evidence>
<dbReference type="AlphaFoldDB" id="A0A0P1B8N5"/>
<proteinExistence type="predicted"/>
<dbReference type="Pfam" id="PF01966">
    <property type="entry name" value="HD"/>
    <property type="match status" value="1"/>
</dbReference>
<feature type="region of interest" description="Disordered" evidence="2">
    <location>
        <begin position="185"/>
        <end position="204"/>
    </location>
</feature>
<dbReference type="OrthoDB" id="16547at2759"/>